<evidence type="ECO:0000313" key="2">
    <source>
        <dbReference type="Proteomes" id="UP000007820"/>
    </source>
</evidence>
<comment type="caution">
    <text evidence="1">The sequence shown here is derived from an EMBL/GenBank/DDBJ whole genome shotgun (WGS) entry which is preliminary data.</text>
</comment>
<dbReference type="GO" id="GO:0016779">
    <property type="term" value="F:nucleotidyltransferase activity"/>
    <property type="evidence" value="ECO:0007669"/>
    <property type="project" value="UniProtKB-KW"/>
</dbReference>
<sequence>MAPLSCHGAKIAKKWGDDAFKIEIDTACRQFGLAIARESCGQKGVNASRKARKRELIKP</sequence>
<organism evidence="1 2">
    <name type="scientific">Prevotella dentalis (strain ATCC 49559 / DSM 3688 / JCM 13448 / NCTC 12043 / ES 2772)</name>
    <name type="common">Mitsuokella dentalis</name>
    <dbReference type="NCBI Taxonomy" id="908937"/>
    <lineage>
        <taxon>Bacteria</taxon>
        <taxon>Pseudomonadati</taxon>
        <taxon>Bacteroidota</taxon>
        <taxon>Bacteroidia</taxon>
        <taxon>Bacteroidales</taxon>
        <taxon>Prevotellaceae</taxon>
        <taxon>Prevotella</taxon>
    </lineage>
</organism>
<dbReference type="Proteomes" id="UP000007820">
    <property type="component" value="Unassembled WGS sequence"/>
</dbReference>
<accession>F9CZU8</accession>
<keyword evidence="1" id="KW-0808">Transferase</keyword>
<name>F9CZU8_PREDD</name>
<dbReference type="AlphaFoldDB" id="F9CZU8"/>
<proteinExistence type="predicted"/>
<keyword evidence="1" id="KW-0548">Nucleotidyltransferase</keyword>
<evidence type="ECO:0000313" key="1">
    <source>
        <dbReference type="EMBL" id="EGQ17781.1"/>
    </source>
</evidence>
<reference evidence="1 2" key="1">
    <citation type="submission" date="2011-04" db="EMBL/GenBank/DDBJ databases">
        <authorList>
            <person name="Muzny D."/>
            <person name="Qin X."/>
            <person name="Deng J."/>
            <person name="Jiang H."/>
            <person name="Liu Y."/>
            <person name="Qu J."/>
            <person name="Song X.-Z."/>
            <person name="Zhang L."/>
            <person name="Thornton R."/>
            <person name="Coyle M."/>
            <person name="Francisco L."/>
            <person name="Jackson L."/>
            <person name="Javaid M."/>
            <person name="Korchina V."/>
            <person name="Kovar C."/>
            <person name="Mata R."/>
            <person name="Mathew T."/>
            <person name="Ngo R."/>
            <person name="Nguyen L."/>
            <person name="Nguyen N."/>
            <person name="Okwuonu G."/>
            <person name="Ongeri F."/>
            <person name="Pham C."/>
            <person name="Simmons D."/>
            <person name="Wilczek-Boney K."/>
            <person name="Hale W."/>
            <person name="Jakkamsetti A."/>
            <person name="Pham P."/>
            <person name="Ruth R."/>
            <person name="San Lucas F."/>
            <person name="Warren J."/>
            <person name="Zhang J."/>
            <person name="Zhao Z."/>
            <person name="Zhou C."/>
            <person name="Zhu D."/>
            <person name="Lee S."/>
            <person name="Bess C."/>
            <person name="Blankenburg K."/>
            <person name="Forbes L."/>
            <person name="Fu Q."/>
            <person name="Gubbala S."/>
            <person name="Hirani K."/>
            <person name="Jayaseelan J.C."/>
            <person name="Lara F."/>
            <person name="Munidasa M."/>
            <person name="Palculict T."/>
            <person name="Patil S."/>
            <person name="Pu L.-L."/>
            <person name="Saada N."/>
            <person name="Tang L."/>
            <person name="Weissenberger G."/>
            <person name="Zhu Y."/>
            <person name="Hemphill L."/>
            <person name="Shang Y."/>
            <person name="Youmans B."/>
            <person name="Ayvaz T."/>
            <person name="Ross M."/>
            <person name="Santibanez J."/>
            <person name="Aqrawi P."/>
            <person name="Gross S."/>
            <person name="Joshi V."/>
            <person name="Fowler G."/>
            <person name="Nazareth L."/>
            <person name="Reid J."/>
            <person name="Worley K."/>
            <person name="Petrosino J."/>
            <person name="Highlander S."/>
            <person name="Gibbs R."/>
        </authorList>
    </citation>
    <scope>NUCLEOTIDE SEQUENCE [LARGE SCALE GENOMIC DNA]</scope>
    <source>
        <strain evidence="1 2">DSM 3688</strain>
    </source>
</reference>
<gene>
    <name evidence="1" type="primary">dnaG</name>
    <name evidence="1" type="ORF">HMPREF9136_0125</name>
</gene>
<dbReference type="EMBL" id="AFPW01000001">
    <property type="protein sequence ID" value="EGQ17781.1"/>
    <property type="molecule type" value="Genomic_DNA"/>
</dbReference>
<protein>
    <submittedName>
        <fullName evidence="1">DNA primase</fullName>
        <ecNumber evidence="1">2.7.7.-</ecNumber>
    </submittedName>
</protein>
<dbReference type="EC" id="2.7.7.-" evidence="1"/>